<evidence type="ECO:0000256" key="10">
    <source>
        <dbReference type="ARBA" id="ARBA00022840"/>
    </source>
</evidence>
<name>A0A917M494_9BACL</name>
<comment type="subcellular location">
    <subcellularLocation>
        <location evidence="2">Cell membrane</location>
        <topology evidence="2">Multi-pass membrane protein</topology>
    </subcellularLocation>
</comment>
<dbReference type="InterPro" id="IPR036890">
    <property type="entry name" value="HATPase_C_sf"/>
</dbReference>
<evidence type="ECO:0000256" key="4">
    <source>
        <dbReference type="ARBA" id="ARBA00022475"/>
    </source>
</evidence>
<dbReference type="InterPro" id="IPR036097">
    <property type="entry name" value="HisK_dim/P_sf"/>
</dbReference>
<dbReference type="SUPFAM" id="SSF47384">
    <property type="entry name" value="Homodimeric domain of signal transducing histidine kinase"/>
    <property type="match status" value="1"/>
</dbReference>
<reference evidence="17 18" key="1">
    <citation type="journal article" date="2014" name="Int. J. Syst. Evol. Microbiol.">
        <title>Complete genome sequence of Corynebacterium casei LMG S-19264T (=DSM 44701T), isolated from a smear-ripened cheese.</title>
        <authorList>
            <consortium name="US DOE Joint Genome Institute (JGI-PGF)"/>
            <person name="Walter F."/>
            <person name="Albersmeier A."/>
            <person name="Kalinowski J."/>
            <person name="Ruckert C."/>
        </authorList>
    </citation>
    <scope>NUCLEOTIDE SEQUENCE [LARGE SCALE GENOMIC DNA]</scope>
    <source>
        <strain evidence="17 18">CGMCC 1.15286</strain>
    </source>
</reference>
<evidence type="ECO:0000259" key="16">
    <source>
        <dbReference type="PROSITE" id="PS50885"/>
    </source>
</evidence>
<dbReference type="GO" id="GO:0000155">
    <property type="term" value="F:phosphorelay sensor kinase activity"/>
    <property type="evidence" value="ECO:0007669"/>
    <property type="project" value="InterPro"/>
</dbReference>
<evidence type="ECO:0000256" key="13">
    <source>
        <dbReference type="ARBA" id="ARBA00023136"/>
    </source>
</evidence>
<dbReference type="PROSITE" id="PS50885">
    <property type="entry name" value="HAMP"/>
    <property type="match status" value="1"/>
</dbReference>
<keyword evidence="18" id="KW-1185">Reference proteome</keyword>
<dbReference type="Proteomes" id="UP000600247">
    <property type="component" value="Unassembled WGS sequence"/>
</dbReference>
<dbReference type="CDD" id="cd00075">
    <property type="entry name" value="HATPase"/>
    <property type="match status" value="1"/>
</dbReference>
<feature type="domain" description="Histidine kinase" evidence="15">
    <location>
        <begin position="137"/>
        <end position="361"/>
    </location>
</feature>
<dbReference type="Gene3D" id="6.10.340.10">
    <property type="match status" value="1"/>
</dbReference>
<evidence type="ECO:0000256" key="6">
    <source>
        <dbReference type="ARBA" id="ARBA00022679"/>
    </source>
</evidence>
<dbReference type="InterPro" id="IPR003594">
    <property type="entry name" value="HATPase_dom"/>
</dbReference>
<keyword evidence="8" id="KW-0547">Nucleotide-binding</keyword>
<dbReference type="SUPFAM" id="SSF158472">
    <property type="entry name" value="HAMP domain-like"/>
    <property type="match status" value="1"/>
</dbReference>
<dbReference type="PROSITE" id="PS50109">
    <property type="entry name" value="HIS_KIN"/>
    <property type="match status" value="1"/>
</dbReference>
<keyword evidence="11 14" id="KW-1133">Transmembrane helix</keyword>
<accession>A0A917M494</accession>
<proteinExistence type="predicted"/>
<sequence length="363" mass="41689">MSKNSLFAWRRSIRVRIIGWLLLSFILANFLTTVIEYYVPYFKSDTPVANVLSFWMFIICFLFFFFLLTRSVIRYLRRIADGLMSIAGGSLGHRVPDGRKDELGDVSRNINYMAEQLELTMAKEREAERSKMELITNVSHDLRTPLTSLIGYLNLLKQDEIQQADEQRRYIDNAYHKSEQLKRLIDELFEYTRLTGGSVELSLETIDLHKLMEQIVTEIEPLAQEQSLTVRRLQPYRALPAEIDPDLFVRAVDNLLMNALKFASKPGEVAVGVWDHEDGIEIKIMNEGAPLPEAEEDGEQLFHRFYKGDHARRSTAASRIPNGAGLGLSISRNIIELHGGKLFLQYEAGVYTFTIQLPGRRDR</sequence>
<feature type="transmembrane region" description="Helical" evidence="14">
    <location>
        <begin position="51"/>
        <end position="68"/>
    </location>
</feature>
<keyword evidence="5" id="KW-0597">Phosphoprotein</keyword>
<dbReference type="SUPFAM" id="SSF55874">
    <property type="entry name" value="ATPase domain of HSP90 chaperone/DNA topoisomerase II/histidine kinase"/>
    <property type="match status" value="1"/>
</dbReference>
<evidence type="ECO:0000256" key="12">
    <source>
        <dbReference type="ARBA" id="ARBA00023012"/>
    </source>
</evidence>
<dbReference type="InterPro" id="IPR004358">
    <property type="entry name" value="Sig_transdc_His_kin-like_C"/>
</dbReference>
<dbReference type="GO" id="GO:0005886">
    <property type="term" value="C:plasma membrane"/>
    <property type="evidence" value="ECO:0007669"/>
    <property type="project" value="UniProtKB-SubCell"/>
</dbReference>
<dbReference type="Pfam" id="PF00672">
    <property type="entry name" value="HAMP"/>
    <property type="match status" value="1"/>
</dbReference>
<gene>
    <name evidence="17" type="ORF">GCM10010918_36540</name>
</gene>
<comment type="caution">
    <text evidence="17">The sequence shown here is derived from an EMBL/GenBank/DDBJ whole genome shotgun (WGS) entry which is preliminary data.</text>
</comment>
<dbReference type="PANTHER" id="PTHR45528">
    <property type="entry name" value="SENSOR HISTIDINE KINASE CPXA"/>
    <property type="match status" value="1"/>
</dbReference>
<comment type="catalytic activity">
    <reaction evidence="1">
        <text>ATP + protein L-histidine = ADP + protein N-phospho-L-histidine.</text>
        <dbReference type="EC" id="2.7.13.3"/>
    </reaction>
</comment>
<evidence type="ECO:0000259" key="15">
    <source>
        <dbReference type="PROSITE" id="PS50109"/>
    </source>
</evidence>
<dbReference type="SMART" id="SM00388">
    <property type="entry name" value="HisKA"/>
    <property type="match status" value="1"/>
</dbReference>
<evidence type="ECO:0000256" key="7">
    <source>
        <dbReference type="ARBA" id="ARBA00022692"/>
    </source>
</evidence>
<dbReference type="InterPro" id="IPR003660">
    <property type="entry name" value="HAMP_dom"/>
</dbReference>
<dbReference type="Gene3D" id="3.30.565.10">
    <property type="entry name" value="Histidine kinase-like ATPase, C-terminal domain"/>
    <property type="match status" value="1"/>
</dbReference>
<keyword evidence="10" id="KW-0067">ATP-binding</keyword>
<organism evidence="17 18">
    <name type="scientific">Paenibacillus radicis</name>
    <name type="common">ex Gao et al. 2016</name>
    <dbReference type="NCBI Taxonomy" id="1737354"/>
    <lineage>
        <taxon>Bacteria</taxon>
        <taxon>Bacillati</taxon>
        <taxon>Bacillota</taxon>
        <taxon>Bacilli</taxon>
        <taxon>Bacillales</taxon>
        <taxon>Paenibacillaceae</taxon>
        <taxon>Paenibacillus</taxon>
    </lineage>
</organism>
<keyword evidence="12" id="KW-0902">Two-component regulatory system</keyword>
<dbReference type="InterPro" id="IPR003661">
    <property type="entry name" value="HisK_dim/P_dom"/>
</dbReference>
<keyword evidence="4" id="KW-1003">Cell membrane</keyword>
<keyword evidence="6" id="KW-0808">Transferase</keyword>
<evidence type="ECO:0000256" key="1">
    <source>
        <dbReference type="ARBA" id="ARBA00000085"/>
    </source>
</evidence>
<evidence type="ECO:0000256" key="5">
    <source>
        <dbReference type="ARBA" id="ARBA00022553"/>
    </source>
</evidence>
<dbReference type="SMART" id="SM00387">
    <property type="entry name" value="HATPase_c"/>
    <property type="match status" value="1"/>
</dbReference>
<evidence type="ECO:0000256" key="3">
    <source>
        <dbReference type="ARBA" id="ARBA00012438"/>
    </source>
</evidence>
<dbReference type="InterPro" id="IPR005467">
    <property type="entry name" value="His_kinase_dom"/>
</dbReference>
<dbReference type="EC" id="2.7.13.3" evidence="3"/>
<dbReference type="Gene3D" id="1.10.287.130">
    <property type="match status" value="1"/>
</dbReference>
<dbReference type="CDD" id="cd00082">
    <property type="entry name" value="HisKA"/>
    <property type="match status" value="1"/>
</dbReference>
<protein>
    <recommendedName>
        <fullName evidence="3">histidine kinase</fullName>
        <ecNumber evidence="3">2.7.13.3</ecNumber>
    </recommendedName>
</protein>
<keyword evidence="9" id="KW-0418">Kinase</keyword>
<dbReference type="Pfam" id="PF00512">
    <property type="entry name" value="HisKA"/>
    <property type="match status" value="1"/>
</dbReference>
<feature type="transmembrane region" description="Helical" evidence="14">
    <location>
        <begin position="20"/>
        <end position="39"/>
    </location>
</feature>
<dbReference type="FunFam" id="1.10.287.130:FF:000008">
    <property type="entry name" value="Two-component sensor histidine kinase"/>
    <property type="match status" value="1"/>
</dbReference>
<dbReference type="Pfam" id="PF02518">
    <property type="entry name" value="HATPase_c"/>
    <property type="match status" value="1"/>
</dbReference>
<evidence type="ECO:0000256" key="11">
    <source>
        <dbReference type="ARBA" id="ARBA00022989"/>
    </source>
</evidence>
<dbReference type="InterPro" id="IPR050398">
    <property type="entry name" value="HssS/ArlS-like"/>
</dbReference>
<evidence type="ECO:0000256" key="9">
    <source>
        <dbReference type="ARBA" id="ARBA00022777"/>
    </source>
</evidence>
<dbReference type="SMART" id="SM00304">
    <property type="entry name" value="HAMP"/>
    <property type="match status" value="1"/>
</dbReference>
<evidence type="ECO:0000256" key="8">
    <source>
        <dbReference type="ARBA" id="ARBA00022741"/>
    </source>
</evidence>
<feature type="domain" description="HAMP" evidence="16">
    <location>
        <begin position="70"/>
        <end position="122"/>
    </location>
</feature>
<dbReference type="EMBL" id="BMHY01000007">
    <property type="protein sequence ID" value="GGG76698.1"/>
    <property type="molecule type" value="Genomic_DNA"/>
</dbReference>
<dbReference type="RefSeq" id="WP_188890631.1">
    <property type="nucleotide sequence ID" value="NZ_BMHY01000007.1"/>
</dbReference>
<dbReference type="AlphaFoldDB" id="A0A917M494"/>
<keyword evidence="7 14" id="KW-0812">Transmembrane</keyword>
<evidence type="ECO:0000256" key="14">
    <source>
        <dbReference type="SAM" id="Phobius"/>
    </source>
</evidence>
<dbReference type="GO" id="GO:0005524">
    <property type="term" value="F:ATP binding"/>
    <property type="evidence" value="ECO:0007669"/>
    <property type="project" value="UniProtKB-KW"/>
</dbReference>
<dbReference type="PRINTS" id="PR00344">
    <property type="entry name" value="BCTRLSENSOR"/>
</dbReference>
<dbReference type="PANTHER" id="PTHR45528:SF8">
    <property type="entry name" value="HISTIDINE KINASE"/>
    <property type="match status" value="1"/>
</dbReference>
<keyword evidence="13 14" id="KW-0472">Membrane</keyword>
<dbReference type="CDD" id="cd06225">
    <property type="entry name" value="HAMP"/>
    <property type="match status" value="1"/>
</dbReference>
<evidence type="ECO:0000256" key="2">
    <source>
        <dbReference type="ARBA" id="ARBA00004651"/>
    </source>
</evidence>
<evidence type="ECO:0000313" key="17">
    <source>
        <dbReference type="EMBL" id="GGG76698.1"/>
    </source>
</evidence>
<evidence type="ECO:0000313" key="18">
    <source>
        <dbReference type="Proteomes" id="UP000600247"/>
    </source>
</evidence>